<proteinExistence type="predicted"/>
<keyword evidence="2" id="KW-1185">Reference proteome</keyword>
<sequence>MISQKVDKYCYQKWQYSYFILNDHILHYCEHYVGQFKGQIHLKMSTIIQITEDPLKIIINQKQMKYN</sequence>
<gene>
    <name evidence="1" type="ORF">PSON_ATCC_30995.1.T0930055</name>
</gene>
<evidence type="ECO:0000313" key="1">
    <source>
        <dbReference type="EMBL" id="CAD8109201.1"/>
    </source>
</evidence>
<dbReference type="AlphaFoldDB" id="A0A8S1Q1V4"/>
<accession>A0A8S1Q1V4</accession>
<dbReference type="EMBL" id="CAJJDN010000093">
    <property type="protein sequence ID" value="CAD8109201.1"/>
    <property type="molecule type" value="Genomic_DNA"/>
</dbReference>
<evidence type="ECO:0000313" key="2">
    <source>
        <dbReference type="Proteomes" id="UP000692954"/>
    </source>
</evidence>
<dbReference type="Proteomes" id="UP000692954">
    <property type="component" value="Unassembled WGS sequence"/>
</dbReference>
<organism evidence="1 2">
    <name type="scientific">Paramecium sonneborni</name>
    <dbReference type="NCBI Taxonomy" id="65129"/>
    <lineage>
        <taxon>Eukaryota</taxon>
        <taxon>Sar</taxon>
        <taxon>Alveolata</taxon>
        <taxon>Ciliophora</taxon>
        <taxon>Intramacronucleata</taxon>
        <taxon>Oligohymenophorea</taxon>
        <taxon>Peniculida</taxon>
        <taxon>Parameciidae</taxon>
        <taxon>Paramecium</taxon>
    </lineage>
</organism>
<name>A0A8S1Q1V4_9CILI</name>
<comment type="caution">
    <text evidence="1">The sequence shown here is derived from an EMBL/GenBank/DDBJ whole genome shotgun (WGS) entry which is preliminary data.</text>
</comment>
<reference evidence="1" key="1">
    <citation type="submission" date="2021-01" db="EMBL/GenBank/DDBJ databases">
        <authorList>
            <consortium name="Genoscope - CEA"/>
            <person name="William W."/>
        </authorList>
    </citation>
    <scope>NUCLEOTIDE SEQUENCE</scope>
</reference>
<protein>
    <submittedName>
        <fullName evidence="1">Uncharacterized protein</fullName>
    </submittedName>
</protein>